<evidence type="ECO:0000256" key="5">
    <source>
        <dbReference type="ARBA" id="ARBA00023004"/>
    </source>
</evidence>
<dbReference type="NCBIfam" id="NF045767">
    <property type="entry name" value="RuberyRbr"/>
    <property type="match status" value="1"/>
</dbReference>
<evidence type="ECO:0000256" key="4">
    <source>
        <dbReference type="ARBA" id="ARBA00022982"/>
    </source>
</evidence>
<dbReference type="InterPro" id="IPR024934">
    <property type="entry name" value="Rubredoxin-like_dom"/>
</dbReference>
<evidence type="ECO:0000259" key="6">
    <source>
        <dbReference type="PROSITE" id="PS50903"/>
    </source>
</evidence>
<keyword evidence="4" id="KW-0249">Electron transport</keyword>
<evidence type="ECO:0000256" key="1">
    <source>
        <dbReference type="ARBA" id="ARBA00001965"/>
    </source>
</evidence>
<evidence type="ECO:0000256" key="2">
    <source>
        <dbReference type="ARBA" id="ARBA00022448"/>
    </source>
</evidence>
<evidence type="ECO:0000256" key="3">
    <source>
        <dbReference type="ARBA" id="ARBA00022723"/>
    </source>
</evidence>
<evidence type="ECO:0000313" key="8">
    <source>
        <dbReference type="EMBL" id="TQS81226.1"/>
    </source>
</evidence>
<dbReference type="PANTHER" id="PTHR43865:SF1">
    <property type="entry name" value="RUBRERYTHRIN-RELATED"/>
    <property type="match status" value="1"/>
</dbReference>
<dbReference type="InterPro" id="IPR012347">
    <property type="entry name" value="Ferritin-like"/>
</dbReference>
<dbReference type="GeneID" id="41322951"/>
<dbReference type="PROSITE" id="PS50903">
    <property type="entry name" value="RUBREDOXIN_LIKE"/>
    <property type="match status" value="1"/>
</dbReference>
<dbReference type="Pfam" id="PF02915">
    <property type="entry name" value="Rubrerythrin"/>
    <property type="match status" value="1"/>
</dbReference>
<dbReference type="InterPro" id="IPR003251">
    <property type="entry name" value="Rr_diiron-bd_dom"/>
</dbReference>
<dbReference type="Gene3D" id="1.20.1260.10">
    <property type="match status" value="1"/>
</dbReference>
<dbReference type="InterPro" id="IPR009078">
    <property type="entry name" value="Ferritin-like_SF"/>
</dbReference>
<dbReference type="RefSeq" id="WP_020448427.1">
    <property type="nucleotide sequence ID" value="NZ_CAYAXV010000002.1"/>
</dbReference>
<dbReference type="PROSITE" id="PS50905">
    <property type="entry name" value="FERRITIN_LIKE"/>
    <property type="match status" value="1"/>
</dbReference>
<dbReference type="GO" id="GO:0005506">
    <property type="term" value="F:iron ion binding"/>
    <property type="evidence" value="ECO:0007669"/>
    <property type="project" value="InterPro"/>
</dbReference>
<dbReference type="Gene3D" id="2.20.28.10">
    <property type="match status" value="1"/>
</dbReference>
<accession>A0A8J8TE50</accession>
<dbReference type="CDD" id="cd00729">
    <property type="entry name" value="rubredoxin_SM"/>
    <property type="match status" value="1"/>
</dbReference>
<keyword evidence="2" id="KW-0813">Transport</keyword>
<dbReference type="SUPFAM" id="SSF57802">
    <property type="entry name" value="Rubredoxin-like"/>
    <property type="match status" value="1"/>
</dbReference>
<sequence>MNKTVENLTKAFVGESIARNRYSMYASIAKKEGYEQIAEIFRLTSDQEKEHASQLYKMLVSLQSESSFDSVKIETDVPILRSTTIENLKAAISGENYEHTEMYPEFAKVADEEGLPKIAARLRAISVAEVHHEERYKKILASLEAGEIFKKKEAVWWVCRECGYMHFGTEAPEICPSCDHARSYYELKCEEY</sequence>
<dbReference type="Pfam" id="PF21349">
    <property type="entry name" value="RUBY_RBDX"/>
    <property type="match status" value="1"/>
</dbReference>
<proteinExistence type="predicted"/>
<comment type="cofactor">
    <cofactor evidence="1">
        <name>Fe(3+)</name>
        <dbReference type="ChEBI" id="CHEBI:29034"/>
    </cofactor>
</comment>
<dbReference type="SUPFAM" id="SSF47240">
    <property type="entry name" value="Ferritin-like"/>
    <property type="match status" value="1"/>
</dbReference>
<dbReference type="InterPro" id="IPR009040">
    <property type="entry name" value="Ferritin-like_diiron"/>
</dbReference>
<keyword evidence="5" id="KW-0408">Iron</keyword>
<evidence type="ECO:0000259" key="7">
    <source>
        <dbReference type="PROSITE" id="PS50905"/>
    </source>
</evidence>
<reference evidence="8" key="1">
    <citation type="submission" date="2016-03" db="EMBL/GenBank/DDBJ databases">
        <authorList>
            <person name="Borrel G."/>
            <person name="Mccann A."/>
            <person name="O'Toole P.W."/>
        </authorList>
    </citation>
    <scope>NUCLEOTIDE SEQUENCE</scope>
    <source>
        <strain evidence="8">183</strain>
    </source>
</reference>
<gene>
    <name evidence="8" type="ORF">A3207_04970</name>
</gene>
<feature type="domain" description="Rubredoxin-like" evidence="6">
    <location>
        <begin position="154"/>
        <end position="188"/>
    </location>
</feature>
<keyword evidence="3" id="KW-0479">Metal-binding</keyword>
<comment type="caution">
    <text evidence="8">The sequence shown here is derived from an EMBL/GenBank/DDBJ whole genome shotgun (WGS) entry which is preliminary data.</text>
</comment>
<organism evidence="8 9">
    <name type="scientific">Candidatus Methanomassiliicoccus intestinalis</name>
    <dbReference type="NCBI Taxonomy" id="1406512"/>
    <lineage>
        <taxon>Archaea</taxon>
        <taxon>Methanobacteriati</taxon>
        <taxon>Thermoplasmatota</taxon>
        <taxon>Thermoplasmata</taxon>
        <taxon>Methanomassiliicoccales</taxon>
        <taxon>Methanomassiliicoccaceae</taxon>
        <taxon>Methanomassiliicoccus</taxon>
    </lineage>
</organism>
<dbReference type="CDD" id="cd01041">
    <property type="entry name" value="Rubrerythrin"/>
    <property type="match status" value="1"/>
</dbReference>
<protein>
    <submittedName>
        <fullName evidence="8">Rubrerythrin</fullName>
    </submittedName>
</protein>
<dbReference type="Proteomes" id="UP000752814">
    <property type="component" value="Unassembled WGS sequence"/>
</dbReference>
<evidence type="ECO:0000313" key="9">
    <source>
        <dbReference type="Proteomes" id="UP000752814"/>
    </source>
</evidence>
<dbReference type="EMBL" id="LVVT01000024">
    <property type="protein sequence ID" value="TQS81226.1"/>
    <property type="molecule type" value="Genomic_DNA"/>
</dbReference>
<dbReference type="InterPro" id="IPR048574">
    <property type="entry name" value="RUBY_RBDX"/>
</dbReference>
<dbReference type="InterPro" id="IPR052364">
    <property type="entry name" value="Rubrerythrin"/>
</dbReference>
<feature type="domain" description="Ferritin-like diiron" evidence="7">
    <location>
        <begin position="1"/>
        <end position="147"/>
    </location>
</feature>
<dbReference type="PANTHER" id="PTHR43865">
    <property type="entry name" value="RUBRERYTHRIN-RELATED"/>
    <property type="match status" value="1"/>
</dbReference>
<dbReference type="OMA" id="YEWTEMY"/>
<dbReference type="AlphaFoldDB" id="A0A8J8TE50"/>
<name>A0A8J8TE50_9ARCH</name>
<dbReference type="GO" id="GO:0016491">
    <property type="term" value="F:oxidoreductase activity"/>
    <property type="evidence" value="ECO:0007669"/>
    <property type="project" value="InterPro"/>
</dbReference>